<evidence type="ECO:0000256" key="1">
    <source>
        <dbReference type="ARBA" id="ARBA00004651"/>
    </source>
</evidence>
<keyword evidence="7 8" id="KW-0472">Membrane</keyword>
<evidence type="ECO:0000256" key="5">
    <source>
        <dbReference type="ARBA" id="ARBA00022692"/>
    </source>
</evidence>
<dbReference type="InterPro" id="IPR012160">
    <property type="entry name" value="LtaS-like"/>
</dbReference>
<feature type="transmembrane region" description="Helical" evidence="12">
    <location>
        <begin position="153"/>
        <end position="174"/>
    </location>
</feature>
<dbReference type="AlphaFoldDB" id="A0A6L3UZV1"/>
<dbReference type="EMBL" id="WBOS01000016">
    <property type="protein sequence ID" value="KAB2329972.1"/>
    <property type="molecule type" value="Genomic_DNA"/>
</dbReference>
<accession>A0A6L3UZV1</accession>
<evidence type="ECO:0000256" key="4">
    <source>
        <dbReference type="ARBA" id="ARBA00022475"/>
    </source>
</evidence>
<feature type="transmembrane region" description="Helical" evidence="12">
    <location>
        <begin position="122"/>
        <end position="139"/>
    </location>
</feature>
<dbReference type="GO" id="GO:0046872">
    <property type="term" value="F:metal ion binding"/>
    <property type="evidence" value="ECO:0007669"/>
    <property type="project" value="UniProtKB-KW"/>
</dbReference>
<sequence>MKKYFEKSKHVILHPFTLIMLVLFLKISAFQVVIFNNKSFFHILFIEFPMWALCLTILLLLAKKRKWLTIWLYHLGLSGLFIVVVFYTRYFSTVPSYYDVKQIYQSNSVKGTVALLGTPYDFLFFIDVAIILPLIWYYMKSEEHDNFVMAKKWAIGFSCAGFVSTVLAFFYPLVDVSYFAKKHGYIQSQFVQLYERGFDTAFAHNEKLSDQDLAELKGNMFVPFTEHRTFGLAKNRHVFVIQVESLQEFTINREVNGQEITPNLNALLKDSAYFNNVYQQIGAGNTSDAEWIMHTSLYPEGMDPTVNVIDGSAIPSLVRTLQKHGYGTATYHADDITYWSRDKLYPALGFDHVYTNNEIPSDKVVGFGPADEMLFGFVESQLPSQLKKHEKMYSNIITLTSHTPFEMPTAMQYLHLPDEYEETYVGNYLQAVRYTDEQIGLFIGKLKEMGIYENSLLLIYGDHSGLHGAPITDKDQELLKEVLGHPYNLHDRFTVPVLFVAPDIFMGETYSRLGGQIDFMPTLLNLLGIEHDAQMIGHNLFQYEKNLLGMRYYLPGGSFISNKTLYTAPSAKHPAALYNRKTMKKSKDTKELQKKINNTLLILQYSDFVRKTP</sequence>
<dbReference type="InterPro" id="IPR017850">
    <property type="entry name" value="Alkaline_phosphatase_core_sf"/>
</dbReference>
<feature type="transmembrane region" description="Helical" evidence="12">
    <location>
        <begin position="40"/>
        <end position="61"/>
    </location>
</feature>
<keyword evidence="6 12" id="KW-1133">Transmembrane helix</keyword>
<evidence type="ECO:0000313" key="14">
    <source>
        <dbReference type="EMBL" id="KAB2329972.1"/>
    </source>
</evidence>
<comment type="caution">
    <text evidence="14">The sequence shown here is derived from an EMBL/GenBank/DDBJ whole genome shotgun (WGS) entry which is preliminary data.</text>
</comment>
<evidence type="ECO:0000313" key="15">
    <source>
        <dbReference type="Proteomes" id="UP000481030"/>
    </source>
</evidence>
<dbReference type="PIRSF" id="PIRSF005091">
    <property type="entry name" value="Mmb_sulf_HI1246"/>
    <property type="match status" value="1"/>
</dbReference>
<keyword evidence="15" id="KW-1185">Reference proteome</keyword>
<proteinExistence type="inferred from homology"/>
<evidence type="ECO:0000256" key="2">
    <source>
        <dbReference type="ARBA" id="ARBA00004936"/>
    </source>
</evidence>
<dbReference type="CDD" id="cd16015">
    <property type="entry name" value="LTA_synthase"/>
    <property type="match status" value="1"/>
</dbReference>
<comment type="subcellular location">
    <subcellularLocation>
        <location evidence="1">Cell membrane</location>
        <topology evidence="1">Multi-pass membrane protein</topology>
    </subcellularLocation>
</comment>
<comment type="similarity">
    <text evidence="3 8">Belongs to the LTA synthase family.</text>
</comment>
<feature type="binding site" evidence="11">
    <location>
        <position position="463"/>
    </location>
    <ligand>
        <name>Mn(2+)</name>
        <dbReference type="ChEBI" id="CHEBI:29035"/>
    </ligand>
</feature>
<dbReference type="Gene3D" id="3.40.720.10">
    <property type="entry name" value="Alkaline Phosphatase, subunit A"/>
    <property type="match status" value="1"/>
</dbReference>
<evidence type="ECO:0000259" key="13">
    <source>
        <dbReference type="Pfam" id="PF00884"/>
    </source>
</evidence>
<evidence type="ECO:0000256" key="12">
    <source>
        <dbReference type="SAM" id="Phobius"/>
    </source>
</evidence>
<keyword evidence="5 12" id="KW-0812">Transmembrane</keyword>
<dbReference type="GO" id="GO:0005886">
    <property type="term" value="C:plasma membrane"/>
    <property type="evidence" value="ECO:0007669"/>
    <property type="project" value="UniProtKB-SubCell"/>
</dbReference>
<dbReference type="Gene3D" id="3.30.1120.170">
    <property type="match status" value="1"/>
</dbReference>
<dbReference type="OrthoDB" id="5901192at2"/>
<evidence type="ECO:0000256" key="11">
    <source>
        <dbReference type="PIRSR" id="PIRSR005091-3"/>
    </source>
</evidence>
<dbReference type="Proteomes" id="UP000481030">
    <property type="component" value="Unassembled WGS sequence"/>
</dbReference>
<gene>
    <name evidence="14" type="ORF">F7731_21150</name>
</gene>
<keyword evidence="10" id="KW-0464">Manganese</keyword>
<keyword evidence="10" id="KW-0479">Metal-binding</keyword>
<reference evidence="14 15" key="1">
    <citation type="journal article" date="2016" name="Antonie Van Leeuwenhoek">
        <title>Bacillus depressus sp. nov., isolated from soil of a sunflower field.</title>
        <authorList>
            <person name="Wei X."/>
            <person name="Xin D."/>
            <person name="Xin Y."/>
            <person name="Zhang H."/>
            <person name="Wang T."/>
            <person name="Zhang J."/>
        </authorList>
    </citation>
    <scope>NUCLEOTIDE SEQUENCE [LARGE SCALE GENOMIC DNA]</scope>
    <source>
        <strain evidence="14 15">BZ1</strain>
    </source>
</reference>
<dbReference type="InterPro" id="IPR050448">
    <property type="entry name" value="OpgB/LTA_synthase_biosynth"/>
</dbReference>
<dbReference type="InterPro" id="IPR000917">
    <property type="entry name" value="Sulfatase_N"/>
</dbReference>
<feature type="binding site" evidence="11">
    <location>
        <position position="286"/>
    </location>
    <ligand>
        <name>Mn(2+)</name>
        <dbReference type="ChEBI" id="CHEBI:29035"/>
    </ligand>
</feature>
<feature type="binding site" evidence="11">
    <location>
        <position position="462"/>
    </location>
    <ligand>
        <name>Mn(2+)</name>
        <dbReference type="ChEBI" id="CHEBI:29035"/>
    </ligand>
</feature>
<dbReference type="SUPFAM" id="SSF53649">
    <property type="entry name" value="Alkaline phosphatase-like"/>
    <property type="match status" value="1"/>
</dbReference>
<dbReference type="RefSeq" id="WP_151536786.1">
    <property type="nucleotide sequence ID" value="NZ_WBOS01000016.1"/>
</dbReference>
<evidence type="ECO:0000256" key="10">
    <source>
        <dbReference type="PIRSR" id="PIRSR005091-2"/>
    </source>
</evidence>
<protein>
    <submittedName>
        <fullName evidence="14">LTA synthase family protein</fullName>
    </submittedName>
</protein>
<evidence type="ECO:0000256" key="7">
    <source>
        <dbReference type="ARBA" id="ARBA00023136"/>
    </source>
</evidence>
<feature type="binding site" evidence="11">
    <location>
        <position position="244"/>
    </location>
    <ligand>
        <name>Mn(2+)</name>
        <dbReference type="ChEBI" id="CHEBI:29035"/>
    </ligand>
</feature>
<evidence type="ECO:0000256" key="9">
    <source>
        <dbReference type="PIRSR" id="PIRSR005091-1"/>
    </source>
</evidence>
<dbReference type="Pfam" id="PF00884">
    <property type="entry name" value="Sulfatase"/>
    <property type="match status" value="1"/>
</dbReference>
<comment type="pathway">
    <text evidence="2">Cell wall biogenesis; lipoteichoic acid biosynthesis.</text>
</comment>
<evidence type="ECO:0000256" key="6">
    <source>
        <dbReference type="ARBA" id="ARBA00022989"/>
    </source>
</evidence>
<name>A0A6L3UZV1_9BACI</name>
<dbReference type="PANTHER" id="PTHR47371">
    <property type="entry name" value="LIPOTEICHOIC ACID SYNTHASE"/>
    <property type="match status" value="1"/>
</dbReference>
<feature type="transmembrane region" description="Helical" evidence="12">
    <location>
        <begin position="12"/>
        <end position="34"/>
    </location>
</feature>
<feature type="binding site" evidence="10">
    <location>
        <position position="402"/>
    </location>
    <ligand>
        <name>substrate</name>
    </ligand>
</feature>
<dbReference type="PANTHER" id="PTHR47371:SF3">
    <property type="entry name" value="PHOSPHOGLYCEROL TRANSFERASE I"/>
    <property type="match status" value="1"/>
</dbReference>
<organism evidence="14 15">
    <name type="scientific">Cytobacillus depressus</name>
    <dbReference type="NCBI Taxonomy" id="1602942"/>
    <lineage>
        <taxon>Bacteria</taxon>
        <taxon>Bacillati</taxon>
        <taxon>Bacillota</taxon>
        <taxon>Bacilli</taxon>
        <taxon>Bacillales</taxon>
        <taxon>Bacillaceae</taxon>
        <taxon>Cytobacillus</taxon>
    </lineage>
</organism>
<feature type="active site" evidence="9">
    <location>
        <position position="286"/>
    </location>
</feature>
<feature type="domain" description="Sulfatase N-terminal" evidence="13">
    <location>
        <begin position="237"/>
        <end position="529"/>
    </location>
</feature>
<keyword evidence="4 8" id="KW-1003">Cell membrane</keyword>
<feature type="transmembrane region" description="Helical" evidence="12">
    <location>
        <begin position="68"/>
        <end position="88"/>
    </location>
</feature>
<evidence type="ECO:0000256" key="3">
    <source>
        <dbReference type="ARBA" id="ARBA00009983"/>
    </source>
</evidence>
<evidence type="ECO:0000256" key="8">
    <source>
        <dbReference type="PIRNR" id="PIRNR005091"/>
    </source>
</evidence>